<comment type="caution">
    <text evidence="18">The sequence shown here is derived from an EMBL/GenBank/DDBJ whole genome shotgun (WGS) entry which is preliminary data.</text>
</comment>
<keyword evidence="8 17" id="KW-0479">Metal-binding</keyword>
<evidence type="ECO:0000256" key="13">
    <source>
        <dbReference type="ARBA" id="ARBA00061616"/>
    </source>
</evidence>
<dbReference type="Proteomes" id="UP000242733">
    <property type="component" value="Unassembled WGS sequence"/>
</dbReference>
<keyword evidence="11 17" id="KW-0460">Magnesium</keyword>
<name>A0A2G6JD78_NEPCE</name>
<evidence type="ECO:0000256" key="14">
    <source>
        <dbReference type="PIRNR" id="PIRNR004682"/>
    </source>
</evidence>
<gene>
    <name evidence="18" type="ORF">CSA61_02000</name>
</gene>
<dbReference type="EMBL" id="PDSG01000007">
    <property type="protein sequence ID" value="PIE20449.1"/>
    <property type="molecule type" value="Genomic_DNA"/>
</dbReference>
<dbReference type="NCBIfam" id="TIGR01656">
    <property type="entry name" value="Histidinol-ppas"/>
    <property type="match status" value="1"/>
</dbReference>
<evidence type="ECO:0000256" key="15">
    <source>
        <dbReference type="PIRSR" id="PIRSR004682-1"/>
    </source>
</evidence>
<dbReference type="EC" id="3.1.3.-" evidence="14"/>
<dbReference type="GO" id="GO:0034200">
    <property type="term" value="F:D-glycero-beta-D-manno-heptose 1,7-bisphosphate 7-phosphatase activity"/>
    <property type="evidence" value="ECO:0007669"/>
    <property type="project" value="UniProtKB-EC"/>
</dbReference>
<evidence type="ECO:0000256" key="9">
    <source>
        <dbReference type="ARBA" id="ARBA00022801"/>
    </source>
</evidence>
<comment type="catalytic activity">
    <reaction evidence="1">
        <text>D-glycero-beta-D-manno-heptose 1,7-bisphosphate + H2O = D-glycero-beta-D-manno-heptose 1-phosphate + phosphate</text>
        <dbReference type="Rhea" id="RHEA:28518"/>
        <dbReference type="ChEBI" id="CHEBI:15377"/>
        <dbReference type="ChEBI" id="CHEBI:43474"/>
        <dbReference type="ChEBI" id="CHEBI:60208"/>
        <dbReference type="ChEBI" id="CHEBI:61593"/>
        <dbReference type="EC" id="3.1.3.82"/>
    </reaction>
</comment>
<evidence type="ECO:0000256" key="2">
    <source>
        <dbReference type="ARBA" id="ARBA00001946"/>
    </source>
</evidence>
<feature type="binding site" evidence="17">
    <location>
        <position position="105"/>
    </location>
    <ligand>
        <name>Zn(2+)</name>
        <dbReference type="ChEBI" id="CHEBI:29105"/>
    </ligand>
</feature>
<comment type="similarity">
    <text evidence="13 14">Belongs to the gmhB family.</text>
</comment>
<evidence type="ECO:0000256" key="4">
    <source>
        <dbReference type="ARBA" id="ARBA00004496"/>
    </source>
</evidence>
<keyword evidence="9 14" id="KW-0378">Hydrolase</keyword>
<accession>A0A2G6JD78</accession>
<evidence type="ECO:0000256" key="10">
    <source>
        <dbReference type="ARBA" id="ARBA00022833"/>
    </source>
</evidence>
<evidence type="ECO:0000256" key="7">
    <source>
        <dbReference type="ARBA" id="ARBA00022490"/>
    </source>
</evidence>
<dbReference type="Gene3D" id="3.40.50.1000">
    <property type="entry name" value="HAD superfamily/HAD-like"/>
    <property type="match status" value="1"/>
</dbReference>
<evidence type="ECO:0000313" key="19">
    <source>
        <dbReference type="Proteomes" id="UP000242733"/>
    </source>
</evidence>
<sequence>MTTIDPSKLIILDRDGVINIDSDNYIKSTEEWIPITGSIEAIADLYKNGFTICVATNQSGLGRKLFKQGALDAMHDKLINLVEKHGGKIHSIRYCPHTPEGQCQCRKPAAGMFWDIAEAFGLNDLKGAHTVGDSLRDLQAGSAANSSAVLVRTGKGEKTLASGKALPAGTLIFKDLREFADSMIRSPEHS</sequence>
<comment type="subunit">
    <text evidence="6">Monomer.</text>
</comment>
<evidence type="ECO:0000256" key="5">
    <source>
        <dbReference type="ARBA" id="ARBA00004708"/>
    </source>
</evidence>
<protein>
    <recommendedName>
        <fullName evidence="14">D,D-heptose 1,7-bisphosphate phosphatase</fullName>
        <ecNumber evidence="14">3.1.3.-</ecNumber>
    </recommendedName>
</protein>
<proteinExistence type="inferred from homology"/>
<comment type="cofactor">
    <cofactor evidence="2 17">
        <name>Mg(2+)</name>
        <dbReference type="ChEBI" id="CHEBI:18420"/>
    </cofactor>
</comment>
<feature type="binding site" evidence="17">
    <location>
        <position position="103"/>
    </location>
    <ligand>
        <name>Zn(2+)</name>
        <dbReference type="ChEBI" id="CHEBI:29105"/>
    </ligand>
</feature>
<feature type="active site" description="Proton donor" evidence="15">
    <location>
        <position position="13"/>
    </location>
</feature>
<dbReference type="InterPro" id="IPR023214">
    <property type="entry name" value="HAD_sf"/>
</dbReference>
<dbReference type="PIRSF" id="PIRSF004682">
    <property type="entry name" value="GmhB"/>
    <property type="match status" value="1"/>
</dbReference>
<evidence type="ECO:0000256" key="16">
    <source>
        <dbReference type="PIRSR" id="PIRSR004682-3"/>
    </source>
</evidence>
<feature type="site" description="Stabilizes the phosphoryl group" evidence="16">
    <location>
        <position position="107"/>
    </location>
</feature>
<dbReference type="InterPro" id="IPR036412">
    <property type="entry name" value="HAD-like_sf"/>
</dbReference>
<feature type="active site" description="Proton donor" evidence="15">
    <location>
        <position position="15"/>
    </location>
</feature>
<feature type="binding site" evidence="17">
    <location>
        <position position="95"/>
    </location>
    <ligand>
        <name>Zn(2+)</name>
        <dbReference type="ChEBI" id="CHEBI:29105"/>
    </ligand>
</feature>
<evidence type="ECO:0000256" key="3">
    <source>
        <dbReference type="ARBA" id="ARBA00001947"/>
    </source>
</evidence>
<evidence type="ECO:0000256" key="17">
    <source>
        <dbReference type="PIRSR" id="PIRSR004682-4"/>
    </source>
</evidence>
<comment type="pathway">
    <text evidence="5">Nucleotide-sugar biosynthesis; ADP-L-glycero-beta-D-manno-heptose biosynthesis; ADP-L-glycero-beta-D-manno-heptose from D-glycero-beta-D-manno-heptose 7-phosphate: step 2/4.</text>
</comment>
<dbReference type="InterPro" id="IPR006549">
    <property type="entry name" value="HAD-SF_hydro_IIIA"/>
</dbReference>
<feature type="binding site" evidence="17">
    <location>
        <position position="13"/>
    </location>
    <ligand>
        <name>Mg(2+)</name>
        <dbReference type="ChEBI" id="CHEBI:18420"/>
    </ligand>
</feature>
<dbReference type="AlphaFoldDB" id="A0A2G6JD78"/>
<comment type="subcellular location">
    <subcellularLocation>
        <location evidence="4 14">Cytoplasm</location>
    </subcellularLocation>
</comment>
<feature type="binding site" evidence="17">
    <location>
        <position position="15"/>
    </location>
    <ligand>
        <name>Mg(2+)</name>
        <dbReference type="ChEBI" id="CHEBI:18420"/>
    </ligand>
</feature>
<keyword evidence="7 14" id="KW-0963">Cytoplasm</keyword>
<evidence type="ECO:0000256" key="1">
    <source>
        <dbReference type="ARBA" id="ARBA00001226"/>
    </source>
</evidence>
<dbReference type="FunFam" id="3.40.50.1000:FF:000168">
    <property type="entry name" value="D,D-heptose 1,7-bisphosphate phosphatase"/>
    <property type="match status" value="1"/>
</dbReference>
<dbReference type="GO" id="GO:0046872">
    <property type="term" value="F:metal ion binding"/>
    <property type="evidence" value="ECO:0007669"/>
    <property type="project" value="UniProtKB-KW"/>
</dbReference>
<dbReference type="GO" id="GO:0005975">
    <property type="term" value="P:carbohydrate metabolic process"/>
    <property type="evidence" value="ECO:0007669"/>
    <property type="project" value="InterPro"/>
</dbReference>
<keyword evidence="10 17" id="KW-0862">Zinc</keyword>
<feature type="binding site" evidence="17">
    <location>
        <position position="133"/>
    </location>
    <ligand>
        <name>Mg(2+)</name>
        <dbReference type="ChEBI" id="CHEBI:18420"/>
    </ligand>
</feature>
<organism evidence="18 19">
    <name type="scientific">Neptuniibacter caesariensis</name>
    <dbReference type="NCBI Taxonomy" id="207954"/>
    <lineage>
        <taxon>Bacteria</taxon>
        <taxon>Pseudomonadati</taxon>
        <taxon>Pseudomonadota</taxon>
        <taxon>Gammaproteobacteria</taxon>
        <taxon>Oceanospirillales</taxon>
        <taxon>Oceanospirillaceae</taxon>
        <taxon>Neptuniibacter</taxon>
    </lineage>
</organism>
<comment type="cofactor">
    <cofactor evidence="3 17">
        <name>Zn(2+)</name>
        <dbReference type="ChEBI" id="CHEBI:29105"/>
    </cofactor>
</comment>
<dbReference type="NCBIfam" id="NF006506">
    <property type="entry name" value="PRK08942.1"/>
    <property type="match status" value="1"/>
</dbReference>
<dbReference type="Pfam" id="PF13242">
    <property type="entry name" value="Hydrolase_like"/>
    <property type="match status" value="1"/>
</dbReference>
<dbReference type="SUPFAM" id="SSF56784">
    <property type="entry name" value="HAD-like"/>
    <property type="match status" value="1"/>
</dbReference>
<evidence type="ECO:0000256" key="11">
    <source>
        <dbReference type="ARBA" id="ARBA00022842"/>
    </source>
</evidence>
<evidence type="ECO:0000313" key="18">
    <source>
        <dbReference type="EMBL" id="PIE20449.1"/>
    </source>
</evidence>
<feature type="site" description="Stabilizes the phosphoryl group" evidence="16">
    <location>
        <position position="56"/>
    </location>
</feature>
<keyword evidence="12 14" id="KW-0119">Carbohydrate metabolism</keyword>
<dbReference type="NCBIfam" id="TIGR01662">
    <property type="entry name" value="HAD-SF-IIIA"/>
    <property type="match status" value="1"/>
</dbReference>
<dbReference type="PANTHER" id="PTHR42891:SF1">
    <property type="entry name" value="D-GLYCERO-BETA-D-MANNO-HEPTOSE-1,7-BISPHOSPHATE 7-PHOSPHATASE"/>
    <property type="match status" value="1"/>
</dbReference>
<evidence type="ECO:0000256" key="12">
    <source>
        <dbReference type="ARBA" id="ARBA00023277"/>
    </source>
</evidence>
<dbReference type="PANTHER" id="PTHR42891">
    <property type="entry name" value="D-GLYCERO-BETA-D-MANNO-HEPTOSE-1,7-BISPHOSPHATE 7-PHOSPHATASE"/>
    <property type="match status" value="1"/>
</dbReference>
<dbReference type="CDD" id="cd07503">
    <property type="entry name" value="HAD_HisB-N"/>
    <property type="match status" value="1"/>
</dbReference>
<reference evidence="18 19" key="1">
    <citation type="submission" date="2017-10" db="EMBL/GenBank/DDBJ databases">
        <title>Novel microbial diversity and functional potential in the marine mammal oral microbiome.</title>
        <authorList>
            <person name="Dudek N.K."/>
            <person name="Sun C.L."/>
            <person name="Burstein D."/>
            <person name="Kantor R.S."/>
            <person name="Aliaga Goltsman D.S."/>
            <person name="Bik E.M."/>
            <person name="Thomas B.C."/>
            <person name="Banfield J.F."/>
            <person name="Relman D.A."/>
        </authorList>
    </citation>
    <scope>NUCLEOTIDE SEQUENCE [LARGE SCALE GENOMIC DNA]</scope>
    <source>
        <strain evidence="18">DOLJORAL78_49_30</strain>
    </source>
</reference>
<evidence type="ECO:0000256" key="8">
    <source>
        <dbReference type="ARBA" id="ARBA00022723"/>
    </source>
</evidence>
<dbReference type="InterPro" id="IPR006543">
    <property type="entry name" value="Histidinol-phos"/>
</dbReference>
<feature type="site" description="Contributes to substrate recognition" evidence="16">
    <location>
        <position position="106"/>
    </location>
</feature>
<feature type="binding site" evidence="17">
    <location>
        <position position="97"/>
    </location>
    <ligand>
        <name>Zn(2+)</name>
        <dbReference type="ChEBI" id="CHEBI:29105"/>
    </ligand>
</feature>
<dbReference type="GO" id="GO:0005737">
    <property type="term" value="C:cytoplasm"/>
    <property type="evidence" value="ECO:0007669"/>
    <property type="project" value="UniProtKB-SubCell"/>
</dbReference>
<dbReference type="InterPro" id="IPR004446">
    <property type="entry name" value="Heptose_bisP_phosphatase"/>
</dbReference>
<evidence type="ECO:0000256" key="6">
    <source>
        <dbReference type="ARBA" id="ARBA00011245"/>
    </source>
</evidence>